<dbReference type="Proteomes" id="UP001054945">
    <property type="component" value="Unassembled WGS sequence"/>
</dbReference>
<sequence>MKFDHTLIECHHSFGYSQKRRRKSNKSARPSSYEDISESRQSAYRVRYQVFKDLISSLLQDTSDDIQVIPDIRDAGMQRQRVDETPFCHFVILTFEVQHAEIVQSFFWLAGSIFKTLL</sequence>
<evidence type="ECO:0000313" key="2">
    <source>
        <dbReference type="Proteomes" id="UP001054945"/>
    </source>
</evidence>
<dbReference type="AlphaFoldDB" id="A0AAV4RNA9"/>
<comment type="caution">
    <text evidence="1">The sequence shown here is derived from an EMBL/GenBank/DDBJ whole genome shotgun (WGS) entry which is preliminary data.</text>
</comment>
<protein>
    <submittedName>
        <fullName evidence="1">Uncharacterized protein</fullName>
    </submittedName>
</protein>
<name>A0AAV4RNA9_CAEEX</name>
<proteinExistence type="predicted"/>
<reference evidence="1 2" key="1">
    <citation type="submission" date="2021-06" db="EMBL/GenBank/DDBJ databases">
        <title>Caerostris extrusa draft genome.</title>
        <authorList>
            <person name="Kono N."/>
            <person name="Arakawa K."/>
        </authorList>
    </citation>
    <scope>NUCLEOTIDE SEQUENCE [LARGE SCALE GENOMIC DNA]</scope>
</reference>
<keyword evidence="2" id="KW-1185">Reference proteome</keyword>
<evidence type="ECO:0000313" key="1">
    <source>
        <dbReference type="EMBL" id="GIY21498.1"/>
    </source>
</evidence>
<dbReference type="EMBL" id="BPLR01008025">
    <property type="protein sequence ID" value="GIY21498.1"/>
    <property type="molecule type" value="Genomic_DNA"/>
</dbReference>
<organism evidence="1 2">
    <name type="scientific">Caerostris extrusa</name>
    <name type="common">Bark spider</name>
    <name type="synonym">Caerostris bankana</name>
    <dbReference type="NCBI Taxonomy" id="172846"/>
    <lineage>
        <taxon>Eukaryota</taxon>
        <taxon>Metazoa</taxon>
        <taxon>Ecdysozoa</taxon>
        <taxon>Arthropoda</taxon>
        <taxon>Chelicerata</taxon>
        <taxon>Arachnida</taxon>
        <taxon>Araneae</taxon>
        <taxon>Araneomorphae</taxon>
        <taxon>Entelegynae</taxon>
        <taxon>Araneoidea</taxon>
        <taxon>Araneidae</taxon>
        <taxon>Caerostris</taxon>
    </lineage>
</organism>
<gene>
    <name evidence="1" type="ORF">CEXT_643451</name>
</gene>
<accession>A0AAV4RNA9</accession>